<dbReference type="InterPro" id="IPR001179">
    <property type="entry name" value="PPIase_FKBP_dom"/>
</dbReference>
<evidence type="ECO:0000256" key="2">
    <source>
        <dbReference type="ARBA" id="ARBA00013194"/>
    </source>
</evidence>
<dbReference type="Gene3D" id="3.10.50.40">
    <property type="match status" value="1"/>
</dbReference>
<keyword evidence="8" id="KW-1185">Reference proteome</keyword>
<dbReference type="EC" id="5.2.1.8" evidence="2 4"/>
<dbReference type="PROSITE" id="PS51257">
    <property type="entry name" value="PROKAR_LIPOPROTEIN"/>
    <property type="match status" value="1"/>
</dbReference>
<evidence type="ECO:0000313" key="8">
    <source>
        <dbReference type="Proteomes" id="UP000297407"/>
    </source>
</evidence>
<proteinExistence type="predicted"/>
<dbReference type="OrthoDB" id="1424215at2"/>
<keyword evidence="3 4" id="KW-0697">Rotamase</keyword>
<gene>
    <name evidence="7" type="ORF">E4635_14570</name>
</gene>
<evidence type="ECO:0000313" key="7">
    <source>
        <dbReference type="EMBL" id="TGD56667.1"/>
    </source>
</evidence>
<name>A0A4Z0L669_9FLAO</name>
<keyword evidence="4 7" id="KW-0413">Isomerase</keyword>
<dbReference type="Proteomes" id="UP000297407">
    <property type="component" value="Unassembled WGS sequence"/>
</dbReference>
<sequence length="328" mass="36703">MIRILKVTAILFFSFFISCKKDDDTVTIDPPAPFAQQYPIDLSKIETFMNQYHMDVLANDDVNFTKIPTPNTANLTSIKEDYYTGASPVGKTKMVTRDGVDYKIYYIPLREGLTDAPANVDSVFTSYKGRLLDNTSFDNAQEPLWFPLTSVVTGWKEIMPLFKAGSHTTNSDGSITYSDFGAGVMFLPSAFGYYNVTKGSIPAYSPLIFNFKLNKVNFVDNDFDRIDSRYEDINGNGDLTDDDTDGDGKPNYLDTDDDGDGYSTKFEIKHQITDPNPPGTIFTYYYPFNGAAVDNPATLVDETQGIPNCSGDYLTPTRTRKHLDKNCH</sequence>
<comment type="catalytic activity">
    <reaction evidence="1 4">
        <text>[protein]-peptidylproline (omega=180) = [protein]-peptidylproline (omega=0)</text>
        <dbReference type="Rhea" id="RHEA:16237"/>
        <dbReference type="Rhea" id="RHEA-COMP:10747"/>
        <dbReference type="Rhea" id="RHEA-COMP:10748"/>
        <dbReference type="ChEBI" id="CHEBI:83833"/>
        <dbReference type="ChEBI" id="CHEBI:83834"/>
        <dbReference type="EC" id="5.2.1.8"/>
    </reaction>
</comment>
<dbReference type="RefSeq" id="WP_135527440.1">
    <property type="nucleotide sequence ID" value="NZ_SRLH01000009.1"/>
</dbReference>
<evidence type="ECO:0000259" key="6">
    <source>
        <dbReference type="PROSITE" id="PS50059"/>
    </source>
</evidence>
<dbReference type="GO" id="GO:0003755">
    <property type="term" value="F:peptidyl-prolyl cis-trans isomerase activity"/>
    <property type="evidence" value="ECO:0007669"/>
    <property type="project" value="UniProtKB-KW"/>
</dbReference>
<dbReference type="Pfam" id="PF00254">
    <property type="entry name" value="FKBP_C"/>
    <property type="match status" value="1"/>
</dbReference>
<dbReference type="SUPFAM" id="SSF54534">
    <property type="entry name" value="FKBP-like"/>
    <property type="match status" value="1"/>
</dbReference>
<dbReference type="InterPro" id="IPR046357">
    <property type="entry name" value="PPIase_dom_sf"/>
</dbReference>
<organism evidence="7 8">
    <name type="scientific">Flavobacterium humi</name>
    <dbReference type="NCBI Taxonomy" id="2562683"/>
    <lineage>
        <taxon>Bacteria</taxon>
        <taxon>Pseudomonadati</taxon>
        <taxon>Bacteroidota</taxon>
        <taxon>Flavobacteriia</taxon>
        <taxon>Flavobacteriales</taxon>
        <taxon>Flavobacteriaceae</taxon>
        <taxon>Flavobacterium</taxon>
    </lineage>
</organism>
<protein>
    <recommendedName>
        <fullName evidence="2 4">peptidylprolyl isomerase</fullName>
        <ecNumber evidence="2 4">5.2.1.8</ecNumber>
    </recommendedName>
</protein>
<comment type="caution">
    <text evidence="7">The sequence shown here is derived from an EMBL/GenBank/DDBJ whole genome shotgun (WGS) entry which is preliminary data.</text>
</comment>
<accession>A0A4Z0L669</accession>
<dbReference type="AlphaFoldDB" id="A0A4Z0L669"/>
<dbReference type="EMBL" id="SRLH01000009">
    <property type="protein sequence ID" value="TGD56667.1"/>
    <property type="molecule type" value="Genomic_DNA"/>
</dbReference>
<evidence type="ECO:0000256" key="5">
    <source>
        <dbReference type="SAM" id="MobiDB-lite"/>
    </source>
</evidence>
<dbReference type="PROSITE" id="PS50059">
    <property type="entry name" value="FKBP_PPIASE"/>
    <property type="match status" value="1"/>
</dbReference>
<feature type="domain" description="PPIase FKBP-type" evidence="6">
    <location>
        <begin position="120"/>
        <end position="217"/>
    </location>
</feature>
<evidence type="ECO:0000256" key="4">
    <source>
        <dbReference type="PROSITE-ProRule" id="PRU00277"/>
    </source>
</evidence>
<evidence type="ECO:0000256" key="1">
    <source>
        <dbReference type="ARBA" id="ARBA00000971"/>
    </source>
</evidence>
<reference evidence="7 8" key="1">
    <citation type="submission" date="2019-04" db="EMBL/GenBank/DDBJ databases">
        <title>Flavobacterium sp. strain DS2-A Genome sequencing and assembly.</title>
        <authorList>
            <person name="Kim I."/>
        </authorList>
    </citation>
    <scope>NUCLEOTIDE SEQUENCE [LARGE SCALE GENOMIC DNA]</scope>
    <source>
        <strain evidence="7 8">DS2-A</strain>
    </source>
</reference>
<feature type="region of interest" description="Disordered" evidence="5">
    <location>
        <begin position="230"/>
        <end position="259"/>
    </location>
</feature>
<evidence type="ECO:0000256" key="3">
    <source>
        <dbReference type="ARBA" id="ARBA00023110"/>
    </source>
</evidence>